<keyword evidence="4" id="KW-1185">Reference proteome</keyword>
<comment type="similarity">
    <text evidence="1">Belongs to the enoyl-CoA hydratase/isomerase family.</text>
</comment>
<feature type="domain" description="MaoC-like" evidence="2">
    <location>
        <begin position="15"/>
        <end position="120"/>
    </location>
</feature>
<dbReference type="EMBL" id="JAHKNI010000009">
    <property type="protein sequence ID" value="MBU3064938.1"/>
    <property type="molecule type" value="Genomic_DNA"/>
</dbReference>
<reference evidence="3 4" key="1">
    <citation type="submission" date="2021-06" db="EMBL/GenBank/DDBJ databases">
        <title>Actinomycetes sequencing.</title>
        <authorList>
            <person name="Shan Q."/>
        </authorList>
    </citation>
    <scope>NUCLEOTIDE SEQUENCE [LARGE SCALE GENOMIC DNA]</scope>
    <source>
        <strain evidence="3 4">NEAU-G5</strain>
    </source>
</reference>
<accession>A0ABS6B3Q5</accession>
<proteinExistence type="inferred from homology"/>
<evidence type="ECO:0000313" key="4">
    <source>
        <dbReference type="Proteomes" id="UP000733379"/>
    </source>
</evidence>
<dbReference type="Pfam" id="PF01575">
    <property type="entry name" value="MaoC_dehydratas"/>
    <property type="match status" value="1"/>
</dbReference>
<gene>
    <name evidence="3" type="ORF">KO481_25830</name>
</gene>
<dbReference type="InterPro" id="IPR002539">
    <property type="entry name" value="MaoC-like_dom"/>
</dbReference>
<dbReference type="Proteomes" id="UP000733379">
    <property type="component" value="Unassembled WGS sequence"/>
</dbReference>
<name>A0ABS6B3Q5_9NOCA</name>
<sequence>MTTQLDTPADLIGIAGRQLGTTDWIEITQQQVELFADATGDHQWIHTDPARAAHGPFHGTIAHGYLTLSLAPVAIADVLEIKELTAALNYGLNRVRFPAPVPVGSKIRAVVTLNTAQQKTSGVEAVFGLTYEIDGGTRPACVADVVVLYP</sequence>
<dbReference type="CDD" id="cd03450">
    <property type="entry name" value="NodN"/>
    <property type="match status" value="1"/>
</dbReference>
<evidence type="ECO:0000256" key="1">
    <source>
        <dbReference type="ARBA" id="ARBA00005254"/>
    </source>
</evidence>
<dbReference type="PANTHER" id="PTHR42993">
    <property type="entry name" value="MAOC-LIKE DEHYDRATASE DOMAIN-CONTAINING PROTEIN"/>
    <property type="match status" value="1"/>
</dbReference>
<evidence type="ECO:0000313" key="3">
    <source>
        <dbReference type="EMBL" id="MBU3064938.1"/>
    </source>
</evidence>
<dbReference type="RefSeq" id="WP_215920600.1">
    <property type="nucleotide sequence ID" value="NZ_JAHKNI010000009.1"/>
</dbReference>
<dbReference type="InterPro" id="IPR039375">
    <property type="entry name" value="NodN-like"/>
</dbReference>
<comment type="caution">
    <text evidence="3">The sequence shown here is derived from an EMBL/GenBank/DDBJ whole genome shotgun (WGS) entry which is preliminary data.</text>
</comment>
<dbReference type="PANTHER" id="PTHR42993:SF1">
    <property type="entry name" value="MAOC-LIKE DEHYDRATASE DOMAIN-CONTAINING PROTEIN"/>
    <property type="match status" value="1"/>
</dbReference>
<evidence type="ECO:0000259" key="2">
    <source>
        <dbReference type="Pfam" id="PF01575"/>
    </source>
</evidence>
<dbReference type="InterPro" id="IPR029069">
    <property type="entry name" value="HotDog_dom_sf"/>
</dbReference>
<dbReference type="Gene3D" id="3.10.129.10">
    <property type="entry name" value="Hotdog Thioesterase"/>
    <property type="match status" value="1"/>
</dbReference>
<protein>
    <submittedName>
        <fullName evidence="3">MaoC family dehydratase</fullName>
    </submittedName>
</protein>
<dbReference type="SUPFAM" id="SSF54637">
    <property type="entry name" value="Thioesterase/thiol ester dehydrase-isomerase"/>
    <property type="match status" value="1"/>
</dbReference>
<organism evidence="3 4">
    <name type="scientific">Nocardia albiluteola</name>
    <dbReference type="NCBI Taxonomy" id="2842303"/>
    <lineage>
        <taxon>Bacteria</taxon>
        <taxon>Bacillati</taxon>
        <taxon>Actinomycetota</taxon>
        <taxon>Actinomycetes</taxon>
        <taxon>Mycobacteriales</taxon>
        <taxon>Nocardiaceae</taxon>
        <taxon>Nocardia</taxon>
    </lineage>
</organism>